<dbReference type="VEuPathDB" id="GiardiaDB:SS50377_28120"/>
<reference evidence="2" key="2">
    <citation type="submission" date="2020-12" db="EMBL/GenBank/DDBJ databases">
        <title>New Spironucleus salmonicida genome in near-complete chromosomes.</title>
        <authorList>
            <person name="Xu F."/>
            <person name="Kurt Z."/>
            <person name="Jimenez-Gonzalez A."/>
            <person name="Astvaldsson A."/>
            <person name="Andersson J.O."/>
            <person name="Svard S.G."/>
        </authorList>
    </citation>
    <scope>NUCLEOTIDE SEQUENCE</scope>
    <source>
        <strain evidence="2">ATCC 50377</strain>
    </source>
</reference>
<sequence>MTLLTQLQSLIHKRSAVTLSLTFIQSTIEKFNKITNNKFDSQLLLNKANFVFDEFLISDVQNSANHHPEILKLTLKPLVLKIFPIKKSEAFISKPLPVFVCQVIFHSLQDFLISKNYQMCQVNVEITKDVTFYLLITQSICSKFLLPGAKILVTASVLYQDFVEVVEFIPLGGANVAKIHEIYSEQADGVRSLYVKIQNEKVAQILENDGGFPAVKQIWMEDARCDVVIGRVPLGSVDKE</sequence>
<dbReference type="Proteomes" id="UP000018208">
    <property type="component" value="Unassembled WGS sequence"/>
</dbReference>
<dbReference type="EMBL" id="AUWU02000008">
    <property type="protein sequence ID" value="KAH0570145.1"/>
    <property type="molecule type" value="Genomic_DNA"/>
</dbReference>
<proteinExistence type="predicted"/>
<dbReference type="AlphaFoldDB" id="V6LPX2"/>
<accession>V6LPX2</accession>
<evidence type="ECO:0000313" key="1">
    <source>
        <dbReference type="EMBL" id="EST42804.1"/>
    </source>
</evidence>
<organism evidence="1">
    <name type="scientific">Spironucleus salmonicida</name>
    <dbReference type="NCBI Taxonomy" id="348837"/>
    <lineage>
        <taxon>Eukaryota</taxon>
        <taxon>Metamonada</taxon>
        <taxon>Diplomonadida</taxon>
        <taxon>Hexamitidae</taxon>
        <taxon>Hexamitinae</taxon>
        <taxon>Spironucleus</taxon>
    </lineage>
</organism>
<name>V6LPX2_9EUKA</name>
<reference evidence="1 2" key="1">
    <citation type="journal article" date="2014" name="PLoS Genet.">
        <title>The Genome of Spironucleus salmonicida Highlights a Fish Pathogen Adapted to Fluctuating Environments.</title>
        <authorList>
            <person name="Xu F."/>
            <person name="Jerlstrom-Hultqvist J."/>
            <person name="Einarsson E."/>
            <person name="Astvaldsson A."/>
            <person name="Svard S.G."/>
            <person name="Andersson J.O."/>
        </authorList>
    </citation>
    <scope>NUCLEOTIDE SEQUENCE</scope>
    <source>
        <strain evidence="2">ATCC 50377</strain>
    </source>
</reference>
<gene>
    <name evidence="1" type="ORF">SS50377_17573</name>
    <name evidence="2" type="ORF">SS50377_28120</name>
</gene>
<keyword evidence="3" id="KW-1185">Reference proteome</keyword>
<dbReference type="EMBL" id="KI546154">
    <property type="protein sequence ID" value="EST42804.1"/>
    <property type="molecule type" value="Genomic_DNA"/>
</dbReference>
<evidence type="ECO:0000313" key="2">
    <source>
        <dbReference type="EMBL" id="KAH0570145.1"/>
    </source>
</evidence>
<protein>
    <submittedName>
        <fullName evidence="1">Uncharacterized protein</fullName>
    </submittedName>
</protein>
<evidence type="ECO:0000313" key="3">
    <source>
        <dbReference type="Proteomes" id="UP000018208"/>
    </source>
</evidence>